<evidence type="ECO:0000313" key="3">
    <source>
        <dbReference type="EMBL" id="RIT41861.1"/>
    </source>
</evidence>
<organism evidence="2 4">
    <name type="scientific">Mycobacteroides abscessus</name>
    <dbReference type="NCBI Taxonomy" id="36809"/>
    <lineage>
        <taxon>Bacteria</taxon>
        <taxon>Bacillati</taxon>
        <taxon>Actinomycetota</taxon>
        <taxon>Actinomycetes</taxon>
        <taxon>Mycobacteriales</taxon>
        <taxon>Mycobacteriaceae</taxon>
        <taxon>Mycobacteroides</taxon>
    </lineage>
</organism>
<dbReference type="EMBL" id="QXBN01000003">
    <property type="protein sequence ID" value="RIT41861.1"/>
    <property type="molecule type" value="Genomic_DNA"/>
</dbReference>
<protein>
    <submittedName>
        <fullName evidence="2">Uncharacterized protein</fullName>
    </submittedName>
</protein>
<keyword evidence="1" id="KW-0732">Signal</keyword>
<reference evidence="3 5" key="2">
    <citation type="submission" date="2018-08" db="EMBL/GenBank/DDBJ databases">
        <title>Linezolid Resistance in Mycobacterium abscessus: MIC Distribution and Comprehensive Investigation of Resistance Mechanisms.</title>
        <authorList>
            <person name="Ye M."/>
            <person name="Xu L."/>
            <person name="Zou Y."/>
            <person name="Li B."/>
            <person name="Guo Q."/>
            <person name="Zhang Y."/>
            <person name="Zhan M."/>
            <person name="Xu B."/>
            <person name="Yu F."/>
            <person name="Zhang Z."/>
            <person name="Chu H."/>
        </authorList>
    </citation>
    <scope>NUCLEOTIDE SEQUENCE [LARGE SCALE GENOMIC DNA]</scope>
    <source>
        <strain evidence="3 5">G143</strain>
    </source>
</reference>
<gene>
    <name evidence="3" type="ORF">D2E76_05710</name>
    <name evidence="2" type="ORF">ERS075527_03404</name>
</gene>
<dbReference type="RefSeq" id="WP_005082320.1">
    <property type="nucleotide sequence ID" value="NZ_CM125927.1"/>
</dbReference>
<dbReference type="AlphaFoldDB" id="A0A0U0Y052"/>
<feature type="chain" id="PRO_5044368273" evidence="1">
    <location>
        <begin position="31"/>
        <end position="200"/>
    </location>
</feature>
<reference evidence="2 4" key="1">
    <citation type="submission" date="2015-03" db="EMBL/GenBank/DDBJ databases">
        <authorList>
            <consortium name="Pathogen Informatics"/>
            <person name="Murphy D."/>
        </authorList>
    </citation>
    <scope>NUCLEOTIDE SEQUENCE [LARGE SCALE GENOMIC DNA]</scope>
    <source>
        <strain evidence="2 4">PAP036</strain>
    </source>
</reference>
<evidence type="ECO:0000256" key="1">
    <source>
        <dbReference type="SAM" id="SignalP"/>
    </source>
</evidence>
<evidence type="ECO:0000313" key="2">
    <source>
        <dbReference type="EMBL" id="CPT45661.1"/>
    </source>
</evidence>
<proteinExistence type="predicted"/>
<dbReference type="Proteomes" id="UP000284557">
    <property type="component" value="Unassembled WGS sequence"/>
</dbReference>
<feature type="signal peptide" evidence="1">
    <location>
        <begin position="1"/>
        <end position="30"/>
    </location>
</feature>
<evidence type="ECO:0000313" key="4">
    <source>
        <dbReference type="Proteomes" id="UP000038487"/>
    </source>
</evidence>
<name>A0A0U0Y052_9MYCO</name>
<comment type="caution">
    <text evidence="2">The sequence shown here is derived from an EMBL/GenBank/DDBJ whole genome shotgun (WGS) entry which is preliminary data.</text>
</comment>
<dbReference type="Proteomes" id="UP000038487">
    <property type="component" value="Unassembled WGS sequence"/>
</dbReference>
<dbReference type="EMBL" id="CSUW01000008">
    <property type="protein sequence ID" value="CPT45661.1"/>
    <property type="molecule type" value="Genomic_DNA"/>
</dbReference>
<evidence type="ECO:0000313" key="5">
    <source>
        <dbReference type="Proteomes" id="UP000284557"/>
    </source>
</evidence>
<sequence length="200" mass="20091">MRLLNIRRYLAVPAVTAFAAGLAVAPSSYADPNDGGPGVPAPAPAPAQVVDQPVVATPPPVNAEAGAAPLEVPAGDSDAAVMACSKMSNAMAYAATNYSDFANEMSVAEGDYNNAIAANTNVVGRTALRQAAEVANDAANTPGLAPELAAPMHAWSGDAYKLVVLMGLRIGQDSVNGKAGDLNKDANDVQMACAAAGTRA</sequence>
<accession>A0A0U0Y052</accession>
<dbReference type="GeneID" id="93379729"/>